<dbReference type="AlphaFoldDB" id="A0A1H6F562"/>
<dbReference type="OrthoDB" id="9814067at2"/>
<accession>A0A1H6F562</accession>
<keyword evidence="2" id="KW-1185">Reference proteome</keyword>
<sequence>MVERAEDYLWSSAAAHCGLRDDALLTTDSIHCKVFEDISDYSAWLGEDDNDTQLNIMRRNIQKNLPCGSNPFIEQLERISGRILSFRPIGRPKKAIKG</sequence>
<dbReference type="Proteomes" id="UP000236724">
    <property type="component" value="Unassembled WGS sequence"/>
</dbReference>
<dbReference type="EMBL" id="FMSV02000025">
    <property type="protein sequence ID" value="SEH04226.1"/>
    <property type="molecule type" value="Genomic_DNA"/>
</dbReference>
<reference evidence="1 2" key="1">
    <citation type="submission" date="2016-10" db="EMBL/GenBank/DDBJ databases">
        <authorList>
            <person name="de Groot N.N."/>
        </authorList>
    </citation>
    <scope>NUCLEOTIDE SEQUENCE [LARGE SCALE GENOMIC DNA]</scope>
    <source>
        <strain evidence="1">MBHS1</strain>
    </source>
</reference>
<proteinExistence type="predicted"/>
<organism evidence="1 2">
    <name type="scientific">Candidatus Venteria ishoeyi</name>
    <dbReference type="NCBI Taxonomy" id="1899563"/>
    <lineage>
        <taxon>Bacteria</taxon>
        <taxon>Pseudomonadati</taxon>
        <taxon>Pseudomonadota</taxon>
        <taxon>Gammaproteobacteria</taxon>
        <taxon>Thiotrichales</taxon>
        <taxon>Thiotrichaceae</taxon>
        <taxon>Venteria</taxon>
    </lineage>
</organism>
<evidence type="ECO:0000313" key="2">
    <source>
        <dbReference type="Proteomes" id="UP000236724"/>
    </source>
</evidence>
<gene>
    <name evidence="1" type="ORF">MBHS_00071</name>
</gene>
<evidence type="ECO:0000313" key="1">
    <source>
        <dbReference type="EMBL" id="SEH04226.1"/>
    </source>
</evidence>
<protein>
    <submittedName>
        <fullName evidence="1">Uncharacterized protein</fullName>
    </submittedName>
</protein>
<name>A0A1H6F562_9GAMM</name>